<dbReference type="GO" id="GO:0046975">
    <property type="term" value="F:histone H3K36 methyltransferase activity"/>
    <property type="evidence" value="ECO:0007669"/>
    <property type="project" value="TreeGrafter"/>
</dbReference>
<dbReference type="GO" id="GO:0003690">
    <property type="term" value="F:double-stranded DNA binding"/>
    <property type="evidence" value="ECO:0007669"/>
    <property type="project" value="TreeGrafter"/>
</dbReference>
<dbReference type="GO" id="GO:0000729">
    <property type="term" value="P:DNA double-strand break processing"/>
    <property type="evidence" value="ECO:0007669"/>
    <property type="project" value="TreeGrafter"/>
</dbReference>
<dbReference type="AlphaFoldDB" id="A0A7I4XZA1"/>
<dbReference type="OMA" id="RSMGASC"/>
<dbReference type="GO" id="GO:0035861">
    <property type="term" value="C:site of double-strand break"/>
    <property type="evidence" value="ECO:0007669"/>
    <property type="project" value="TreeGrafter"/>
</dbReference>
<name>A0A7I4XZA1_HAECO</name>
<dbReference type="GO" id="GO:0015074">
    <property type="term" value="P:DNA integration"/>
    <property type="evidence" value="ECO:0007669"/>
    <property type="project" value="TreeGrafter"/>
</dbReference>
<dbReference type="InterPro" id="IPR052709">
    <property type="entry name" value="Transposase-MT_Hybrid"/>
</dbReference>
<dbReference type="WBParaSite" id="HCON_00023580-00001">
    <property type="protein sequence ID" value="HCON_00023580-00001"/>
    <property type="gene ID" value="HCON_00023580"/>
</dbReference>
<dbReference type="GO" id="GO:0005634">
    <property type="term" value="C:nucleus"/>
    <property type="evidence" value="ECO:0007669"/>
    <property type="project" value="TreeGrafter"/>
</dbReference>
<dbReference type="GO" id="GO:0031297">
    <property type="term" value="P:replication fork processing"/>
    <property type="evidence" value="ECO:0007669"/>
    <property type="project" value="TreeGrafter"/>
</dbReference>
<dbReference type="Proteomes" id="UP000025227">
    <property type="component" value="Unplaced"/>
</dbReference>
<dbReference type="GO" id="GO:0044547">
    <property type="term" value="F:DNA topoisomerase binding"/>
    <property type="evidence" value="ECO:0007669"/>
    <property type="project" value="TreeGrafter"/>
</dbReference>
<organism evidence="1 2">
    <name type="scientific">Haemonchus contortus</name>
    <name type="common">Barber pole worm</name>
    <dbReference type="NCBI Taxonomy" id="6289"/>
    <lineage>
        <taxon>Eukaryota</taxon>
        <taxon>Metazoa</taxon>
        <taxon>Ecdysozoa</taxon>
        <taxon>Nematoda</taxon>
        <taxon>Chromadorea</taxon>
        <taxon>Rhabditida</taxon>
        <taxon>Rhabditina</taxon>
        <taxon>Rhabditomorpha</taxon>
        <taxon>Strongyloidea</taxon>
        <taxon>Trichostrongylidae</taxon>
        <taxon>Haemonchus</taxon>
    </lineage>
</organism>
<evidence type="ECO:0000313" key="2">
    <source>
        <dbReference type="WBParaSite" id="HCON_00023580-00001"/>
    </source>
</evidence>
<dbReference type="GO" id="GO:0006303">
    <property type="term" value="P:double-strand break repair via nonhomologous end joining"/>
    <property type="evidence" value="ECO:0007669"/>
    <property type="project" value="TreeGrafter"/>
</dbReference>
<evidence type="ECO:0000313" key="1">
    <source>
        <dbReference type="Proteomes" id="UP000025227"/>
    </source>
</evidence>
<dbReference type="PANTHER" id="PTHR46060">
    <property type="entry name" value="MARINER MOS1 TRANSPOSASE-LIKE PROTEIN"/>
    <property type="match status" value="1"/>
</dbReference>
<reference evidence="2" key="1">
    <citation type="submission" date="2020-12" db="UniProtKB">
        <authorList>
            <consortium name="WormBaseParasite"/>
        </authorList>
    </citation>
    <scope>IDENTIFICATION</scope>
    <source>
        <strain evidence="2">MHco3</strain>
    </source>
</reference>
<dbReference type="GO" id="GO:0042800">
    <property type="term" value="F:histone H3K4 methyltransferase activity"/>
    <property type="evidence" value="ECO:0007669"/>
    <property type="project" value="TreeGrafter"/>
</dbReference>
<dbReference type="GO" id="GO:0003697">
    <property type="term" value="F:single-stranded DNA binding"/>
    <property type="evidence" value="ECO:0007669"/>
    <property type="project" value="TreeGrafter"/>
</dbReference>
<dbReference type="GO" id="GO:0000014">
    <property type="term" value="F:single-stranded DNA endodeoxyribonuclease activity"/>
    <property type="evidence" value="ECO:0007669"/>
    <property type="project" value="TreeGrafter"/>
</dbReference>
<protein>
    <submittedName>
        <fullName evidence="2">HTH_48 domain-containing protein</fullName>
    </submittedName>
</protein>
<accession>A0A7I4XZA1</accession>
<dbReference type="PANTHER" id="PTHR46060:SF2">
    <property type="entry name" value="HISTONE-LYSINE N-METHYLTRANSFERASE SETMAR"/>
    <property type="match status" value="1"/>
</dbReference>
<keyword evidence="1" id="KW-1185">Reference proteome</keyword>
<proteinExistence type="predicted"/>
<dbReference type="GO" id="GO:0044774">
    <property type="term" value="P:mitotic DNA integrity checkpoint signaling"/>
    <property type="evidence" value="ECO:0007669"/>
    <property type="project" value="TreeGrafter"/>
</dbReference>
<dbReference type="Gene3D" id="1.10.10.1450">
    <property type="match status" value="1"/>
</dbReference>
<sequence length="152" mass="17678">MPHDFKLSQTHLHNTILFLFLTGQEPAEIDRRIREVHKKGASARCTIHKWHTKFTSDDHSIENEDRPGRLMELDLKVLRSQVEADPYQTTRELAVAFGEPVHNYSWIEVNRRGGKARSMGASCFEAVWHGFSRQHRTFSPHAQAQEMVRCTR</sequence>
<dbReference type="GO" id="GO:0000793">
    <property type="term" value="C:condensed chromosome"/>
    <property type="evidence" value="ECO:0007669"/>
    <property type="project" value="TreeGrafter"/>
</dbReference>